<proteinExistence type="predicted"/>
<gene>
    <name evidence="3" type="ORF">CA264_11640</name>
</gene>
<feature type="domain" description="SnoaL-like" evidence="2">
    <location>
        <begin position="34"/>
        <end position="150"/>
    </location>
</feature>
<keyword evidence="4" id="KW-1185">Reference proteome</keyword>
<dbReference type="Gene3D" id="3.10.450.50">
    <property type="match status" value="1"/>
</dbReference>
<organism evidence="3 4">
    <name type="scientific">Pontibacter actiniarum</name>
    <dbReference type="NCBI Taxonomy" id="323450"/>
    <lineage>
        <taxon>Bacteria</taxon>
        <taxon>Pseudomonadati</taxon>
        <taxon>Bacteroidota</taxon>
        <taxon>Cytophagia</taxon>
        <taxon>Cytophagales</taxon>
        <taxon>Hymenobacteraceae</taxon>
        <taxon>Pontibacter</taxon>
    </lineage>
</organism>
<keyword evidence="1" id="KW-0732">Signal</keyword>
<dbReference type="OrthoDB" id="9812295at2"/>
<dbReference type="Pfam" id="PF13474">
    <property type="entry name" value="SnoaL_3"/>
    <property type="match status" value="1"/>
</dbReference>
<name>A0A1X9YT90_9BACT</name>
<evidence type="ECO:0000313" key="3">
    <source>
        <dbReference type="EMBL" id="ARS36034.1"/>
    </source>
</evidence>
<accession>A0A1X9YT90</accession>
<evidence type="ECO:0000259" key="2">
    <source>
        <dbReference type="Pfam" id="PF13474"/>
    </source>
</evidence>
<protein>
    <recommendedName>
        <fullName evidence="2">SnoaL-like domain-containing protein</fullName>
    </recommendedName>
</protein>
<evidence type="ECO:0000313" key="4">
    <source>
        <dbReference type="Proteomes" id="UP000266292"/>
    </source>
</evidence>
<dbReference type="AlphaFoldDB" id="A0A1X9YT90"/>
<sequence>MKKSISSIMTCLFICFTSVTLGAGASPKKEQELNAFLQAYVDATNSHDFANVQPLLKSEAVYWFNKNESEGIDALKVNFEGTWNYLPDEVYGIENIRWLSVEKKSATCIYEYTYRGTHDGKPIQGRGRGTSVLVKQNRKWRIAHEHLSVPQ</sequence>
<feature type="signal peptide" evidence="1">
    <location>
        <begin position="1"/>
        <end position="22"/>
    </location>
</feature>
<dbReference type="RefSeq" id="WP_025607348.1">
    <property type="nucleotide sequence ID" value="NZ_CP021235.1"/>
</dbReference>
<dbReference type="SUPFAM" id="SSF54427">
    <property type="entry name" value="NTF2-like"/>
    <property type="match status" value="1"/>
</dbReference>
<evidence type="ECO:0000256" key="1">
    <source>
        <dbReference type="SAM" id="SignalP"/>
    </source>
</evidence>
<dbReference type="KEGG" id="pact:CA264_11640"/>
<dbReference type="Proteomes" id="UP000266292">
    <property type="component" value="Chromosome"/>
</dbReference>
<dbReference type="EMBL" id="CP021235">
    <property type="protein sequence ID" value="ARS36034.1"/>
    <property type="molecule type" value="Genomic_DNA"/>
</dbReference>
<feature type="chain" id="PRO_5010994992" description="SnoaL-like domain-containing protein" evidence="1">
    <location>
        <begin position="23"/>
        <end position="151"/>
    </location>
</feature>
<dbReference type="InterPro" id="IPR032710">
    <property type="entry name" value="NTF2-like_dom_sf"/>
</dbReference>
<dbReference type="STRING" id="709015.GCA_000472485_02357"/>
<reference evidence="4" key="1">
    <citation type="submission" date="2017-05" db="EMBL/GenBank/DDBJ databases">
        <authorList>
            <person name="Ray J."/>
            <person name="Price M."/>
            <person name="Deutschbauer A."/>
        </authorList>
    </citation>
    <scope>NUCLEOTIDE SEQUENCE [LARGE SCALE GENOMIC DNA]</scope>
    <source>
        <strain evidence="4">DSM 19842</strain>
    </source>
</reference>
<dbReference type="InterPro" id="IPR037401">
    <property type="entry name" value="SnoaL-like"/>
</dbReference>